<feature type="transmembrane region" description="Helical" evidence="6">
    <location>
        <begin position="45"/>
        <end position="65"/>
    </location>
</feature>
<evidence type="ECO:0000313" key="9">
    <source>
        <dbReference type="Proteomes" id="UP000050949"/>
    </source>
</evidence>
<dbReference type="Proteomes" id="UP000050949">
    <property type="component" value="Unassembled WGS sequence"/>
</dbReference>
<evidence type="ECO:0000313" key="8">
    <source>
        <dbReference type="EMBL" id="KRM27954.1"/>
    </source>
</evidence>
<dbReference type="RefSeq" id="WP_027827926.1">
    <property type="nucleotide sequence ID" value="NZ_AUEH01000009.1"/>
</dbReference>
<protein>
    <recommendedName>
        <fullName evidence="7">Cardiolipin synthase N-terminal domain-containing protein</fullName>
    </recommendedName>
</protein>
<evidence type="ECO:0000256" key="4">
    <source>
        <dbReference type="ARBA" id="ARBA00022989"/>
    </source>
</evidence>
<evidence type="ECO:0000256" key="6">
    <source>
        <dbReference type="SAM" id="Phobius"/>
    </source>
</evidence>
<feature type="transmembrane region" description="Helical" evidence="6">
    <location>
        <begin position="12"/>
        <end position="33"/>
    </location>
</feature>
<evidence type="ECO:0000256" key="2">
    <source>
        <dbReference type="ARBA" id="ARBA00022475"/>
    </source>
</evidence>
<accession>A0A0R1XD02</accession>
<dbReference type="InterPro" id="IPR027379">
    <property type="entry name" value="CLS_N"/>
</dbReference>
<dbReference type="AlphaFoldDB" id="A0A0R1XD02"/>
<sequence length="73" mass="8515">MNNNWQLLIKYLPIFIPIIILELALMITALIHVLRHPHYRFGNKVLWIIIVVVFQIIGPIVYFAFGRGDDSRG</sequence>
<dbReference type="eggNOG" id="ENOG5032YAF">
    <property type="taxonomic scope" value="Bacteria"/>
</dbReference>
<gene>
    <name evidence="8" type="ORF">FC91_GL002244</name>
</gene>
<comment type="subcellular location">
    <subcellularLocation>
        <location evidence="1">Cell membrane</location>
        <topology evidence="1">Multi-pass membrane protein</topology>
    </subcellularLocation>
</comment>
<proteinExistence type="predicted"/>
<comment type="caution">
    <text evidence="8">The sequence shown here is derived from an EMBL/GenBank/DDBJ whole genome shotgun (WGS) entry which is preliminary data.</text>
</comment>
<evidence type="ECO:0000259" key="7">
    <source>
        <dbReference type="Pfam" id="PF13396"/>
    </source>
</evidence>
<feature type="domain" description="Cardiolipin synthase N-terminal" evidence="7">
    <location>
        <begin position="24"/>
        <end position="67"/>
    </location>
</feature>
<evidence type="ECO:0000256" key="1">
    <source>
        <dbReference type="ARBA" id="ARBA00004651"/>
    </source>
</evidence>
<dbReference type="OrthoDB" id="3243324at2"/>
<keyword evidence="5 6" id="KW-0472">Membrane</keyword>
<dbReference type="PATRIC" id="fig|1122147.4.peg.2323"/>
<dbReference type="Pfam" id="PF13396">
    <property type="entry name" value="PLDc_N"/>
    <property type="match status" value="1"/>
</dbReference>
<keyword evidence="3 6" id="KW-0812">Transmembrane</keyword>
<evidence type="ECO:0000256" key="3">
    <source>
        <dbReference type="ARBA" id="ARBA00022692"/>
    </source>
</evidence>
<dbReference type="GO" id="GO:0005886">
    <property type="term" value="C:plasma membrane"/>
    <property type="evidence" value="ECO:0007669"/>
    <property type="project" value="UniProtKB-SubCell"/>
</dbReference>
<evidence type="ECO:0000256" key="5">
    <source>
        <dbReference type="ARBA" id="ARBA00023136"/>
    </source>
</evidence>
<keyword evidence="2" id="KW-1003">Cell membrane</keyword>
<reference evidence="8 9" key="1">
    <citation type="journal article" date="2015" name="Genome Announc.">
        <title>Expanding the biotechnology potential of lactobacilli through comparative genomics of 213 strains and associated genera.</title>
        <authorList>
            <person name="Sun Z."/>
            <person name="Harris H.M."/>
            <person name="McCann A."/>
            <person name="Guo C."/>
            <person name="Argimon S."/>
            <person name="Zhang W."/>
            <person name="Yang X."/>
            <person name="Jeffery I.B."/>
            <person name="Cooney J.C."/>
            <person name="Kagawa T.F."/>
            <person name="Liu W."/>
            <person name="Song Y."/>
            <person name="Salvetti E."/>
            <person name="Wrobel A."/>
            <person name="Rasinkangas P."/>
            <person name="Parkhill J."/>
            <person name="Rea M.C."/>
            <person name="O'Sullivan O."/>
            <person name="Ritari J."/>
            <person name="Douillard F.P."/>
            <person name="Paul Ross R."/>
            <person name="Yang R."/>
            <person name="Briner A.E."/>
            <person name="Felis G.E."/>
            <person name="de Vos W.M."/>
            <person name="Barrangou R."/>
            <person name="Klaenhammer T.R."/>
            <person name="Caufield P.W."/>
            <person name="Cui Y."/>
            <person name="Zhang H."/>
            <person name="O'Toole P.W."/>
        </authorList>
    </citation>
    <scope>NUCLEOTIDE SEQUENCE [LARGE SCALE GENOMIC DNA]</scope>
    <source>
        <strain evidence="8 9">DSM 16991</strain>
    </source>
</reference>
<keyword evidence="4 6" id="KW-1133">Transmembrane helix</keyword>
<dbReference type="EMBL" id="AZFW01000039">
    <property type="protein sequence ID" value="KRM27954.1"/>
    <property type="molecule type" value="Genomic_DNA"/>
</dbReference>
<organism evidence="8 9">
    <name type="scientific">Schleiferilactobacillus harbinensis DSM 16991</name>
    <dbReference type="NCBI Taxonomy" id="1122147"/>
    <lineage>
        <taxon>Bacteria</taxon>
        <taxon>Bacillati</taxon>
        <taxon>Bacillota</taxon>
        <taxon>Bacilli</taxon>
        <taxon>Lactobacillales</taxon>
        <taxon>Lactobacillaceae</taxon>
        <taxon>Schleiferilactobacillus</taxon>
    </lineage>
</organism>
<name>A0A0R1XD02_9LACO</name>